<protein>
    <submittedName>
        <fullName evidence="3">Chemotaxis protein</fullName>
    </submittedName>
</protein>
<dbReference type="AlphaFoldDB" id="A0A430FKB6"/>
<dbReference type="OrthoDB" id="3223041at2"/>
<organism evidence="3 4">
    <name type="scientific">Bifidobacterium dolichotidis</name>
    <dbReference type="NCBI Taxonomy" id="2306976"/>
    <lineage>
        <taxon>Bacteria</taxon>
        <taxon>Bacillati</taxon>
        <taxon>Actinomycetota</taxon>
        <taxon>Actinomycetes</taxon>
        <taxon>Bifidobacteriales</taxon>
        <taxon>Bifidobacteriaceae</taxon>
        <taxon>Bifidobacterium</taxon>
    </lineage>
</organism>
<evidence type="ECO:0000256" key="2">
    <source>
        <dbReference type="SAM" id="Phobius"/>
    </source>
</evidence>
<evidence type="ECO:0000313" key="3">
    <source>
        <dbReference type="EMBL" id="RSX53344.1"/>
    </source>
</evidence>
<dbReference type="RefSeq" id="WP_125964074.1">
    <property type="nucleotide sequence ID" value="NZ_QXGM01000004.1"/>
</dbReference>
<dbReference type="Pfam" id="PF13196">
    <property type="entry name" value="DUF4012"/>
    <property type="match status" value="1"/>
</dbReference>
<name>A0A430FKB6_9BIFI</name>
<evidence type="ECO:0000256" key="1">
    <source>
        <dbReference type="SAM" id="MobiDB-lite"/>
    </source>
</evidence>
<sequence>MSRHASAAHSQQTRTKRKWPWIVLAVVAVVLALAIWLGVLAMQVFRESKQVQQHEQKAMSLVTSFTHADNMSSIAKLSDQLPQVQQETQAAEQIAHGSSWNTLAHVPWIGGDIQAVQGMTSTLNSLMSQSVPDLVHAVTTLSDAHLANNGNQINLQPILEAQPAIEKANTSFQEQVQQYNELPTPHIEKIRSVYDEGHEKINTIGTTVNRLASTFKILPDMLGADGPQTYAIVAMTQSEMRSSAGLVGSVGQLNTDNGTIKIDDFRPNVQLGPYHAAQHTDDEWRIFNTESPLHMSLDVRDIGAFPDTKRVAESVADFWHNDWHDQNTKLDGVIVVDPVFLQMIINVTGPITLHDGTVLNGSNTAEFLLNKAYINYPLDQTDELFSQVAEQSIDQMFGTIDMAKLMQVGNVLGQAASERHFSMYSFNADVEKTIKAAGFTASTPDSEQNPTVGVYFNEQNPSKIGWYLDRSSKITSKQCNADGSQSYHVEYTIHNTLTEDELAPLPAYVAGVTRSWKNRGQGLELTAIYPPKGGSISDLTITGGNHTDIKQEKMNGKQLYTSVISVMPGETATISFDVQTSPQAKSQLKIDQTPLNKPGSGTDVDISSCKTK</sequence>
<evidence type="ECO:0000313" key="4">
    <source>
        <dbReference type="Proteomes" id="UP000287609"/>
    </source>
</evidence>
<accession>A0A430FKB6</accession>
<keyword evidence="2" id="KW-0472">Membrane</keyword>
<keyword evidence="4" id="KW-1185">Reference proteome</keyword>
<dbReference type="Proteomes" id="UP000287609">
    <property type="component" value="Unassembled WGS sequence"/>
</dbReference>
<reference evidence="3 4" key="1">
    <citation type="submission" date="2018-09" db="EMBL/GenBank/DDBJ databases">
        <title>Characterization of the phylogenetic diversity of five novel species belonging to the genus Bifidobacterium.</title>
        <authorList>
            <person name="Lugli G.A."/>
            <person name="Duranti S."/>
            <person name="Milani C."/>
        </authorList>
    </citation>
    <scope>NUCLEOTIDE SEQUENCE [LARGE SCALE GENOMIC DNA]</scope>
    <source>
        <strain evidence="3 4">2036B</strain>
    </source>
</reference>
<dbReference type="InterPro" id="IPR025101">
    <property type="entry name" value="DUF4012"/>
</dbReference>
<feature type="region of interest" description="Disordered" evidence="1">
    <location>
        <begin position="583"/>
        <end position="612"/>
    </location>
</feature>
<gene>
    <name evidence="3" type="ORF">D2E26_1386</name>
</gene>
<feature type="compositionally biased region" description="Polar residues" evidence="1">
    <location>
        <begin position="583"/>
        <end position="595"/>
    </location>
</feature>
<keyword evidence="2" id="KW-0812">Transmembrane</keyword>
<feature type="transmembrane region" description="Helical" evidence="2">
    <location>
        <begin position="21"/>
        <end position="45"/>
    </location>
</feature>
<dbReference type="EMBL" id="QXGM01000004">
    <property type="protein sequence ID" value="RSX53344.1"/>
    <property type="molecule type" value="Genomic_DNA"/>
</dbReference>
<proteinExistence type="predicted"/>
<keyword evidence="2" id="KW-1133">Transmembrane helix</keyword>
<comment type="caution">
    <text evidence="3">The sequence shown here is derived from an EMBL/GenBank/DDBJ whole genome shotgun (WGS) entry which is preliminary data.</text>
</comment>